<evidence type="ECO:0000259" key="2">
    <source>
        <dbReference type="Pfam" id="PF06030"/>
    </source>
</evidence>
<proteinExistence type="predicted"/>
<protein>
    <submittedName>
        <fullName evidence="4">DUF916 and DUF3324 domain-containing protein</fullName>
    </submittedName>
</protein>
<evidence type="ECO:0000256" key="1">
    <source>
        <dbReference type="SAM" id="Phobius"/>
    </source>
</evidence>
<dbReference type="InterPro" id="IPR010317">
    <property type="entry name" value="WxLIP_PGBD"/>
</dbReference>
<feature type="transmembrane region" description="Helical" evidence="1">
    <location>
        <begin position="314"/>
        <end position="335"/>
    </location>
</feature>
<evidence type="ECO:0000313" key="4">
    <source>
        <dbReference type="EMBL" id="MFC6200381.1"/>
    </source>
</evidence>
<gene>
    <name evidence="4" type="ORF">ACFP1L_00555</name>
</gene>
<keyword evidence="1" id="KW-1133">Transmembrane helix</keyword>
<sequence length="341" mass="37659">MIRHQYYCRYLLTLVLCLVGLNFWGLPSQATSKNFSTQPQLPKNQLIPGASYYNLKVIPGSEQSLTLSITNPSDQTKTVKVTPVNATTADSGTIAYVPSNRQDESAETTFTKMTSVAVTVQLAPRQQKTVTLKTKIPANGFQGEIRGGLFVADLTPSQSNQQSNSTQFHLNNRFAEVTPVILRCNIDQKLRTNLKLAQVTVNPQPTVPTLTAKLRNLTPAAFGQLKIQAKVAEKATGKIVATQTTDQLAMAPNSWFNHPITLGKQTLAAGHYILKLDLTSGKRDWHFEAPFQLSKQQVKQHNISLKKATPARPWGRWLLISGTTVSLLIGAYWLGRRQAHS</sequence>
<keyword evidence="5" id="KW-1185">Reference proteome</keyword>
<keyword evidence="1" id="KW-0472">Membrane</keyword>
<accession>A0ABW1SFS9</accession>
<dbReference type="EMBL" id="JBHSSE010000002">
    <property type="protein sequence ID" value="MFC6200381.1"/>
    <property type="molecule type" value="Genomic_DNA"/>
</dbReference>
<feature type="domain" description="WxL Interacting Protein host binding" evidence="3">
    <location>
        <begin position="167"/>
        <end position="302"/>
    </location>
</feature>
<name>A0ABW1SFS9_9LACO</name>
<dbReference type="Pfam" id="PF11797">
    <property type="entry name" value="WxLIP_HBD"/>
    <property type="match status" value="1"/>
</dbReference>
<comment type="caution">
    <text evidence="4">The sequence shown here is derived from an EMBL/GenBank/DDBJ whole genome shotgun (WGS) entry which is preliminary data.</text>
</comment>
<organism evidence="4 5">
    <name type="scientific">Lactiplantibacillus nangangensis</name>
    <dbReference type="NCBI Taxonomy" id="2559917"/>
    <lineage>
        <taxon>Bacteria</taxon>
        <taxon>Bacillati</taxon>
        <taxon>Bacillota</taxon>
        <taxon>Bacilli</taxon>
        <taxon>Lactobacillales</taxon>
        <taxon>Lactobacillaceae</taxon>
        <taxon>Lactiplantibacillus</taxon>
    </lineage>
</organism>
<dbReference type="RefSeq" id="WP_137616155.1">
    <property type="nucleotide sequence ID" value="NZ_BJDI01000007.1"/>
</dbReference>
<dbReference type="Pfam" id="PF06030">
    <property type="entry name" value="WxLIP_PGBD"/>
    <property type="match status" value="1"/>
</dbReference>
<evidence type="ECO:0000259" key="3">
    <source>
        <dbReference type="Pfam" id="PF11797"/>
    </source>
</evidence>
<dbReference type="InterPro" id="IPR021759">
    <property type="entry name" value="WxLIP_HBD"/>
</dbReference>
<feature type="domain" description="WxL Interacting Protein peptidoglycan binding" evidence="2">
    <location>
        <begin position="35"/>
        <end position="151"/>
    </location>
</feature>
<dbReference type="Proteomes" id="UP001596171">
    <property type="component" value="Unassembled WGS sequence"/>
</dbReference>
<reference evidence="5" key="1">
    <citation type="journal article" date="2019" name="Int. J. Syst. Evol. Microbiol.">
        <title>The Global Catalogue of Microorganisms (GCM) 10K type strain sequencing project: providing services to taxonomists for standard genome sequencing and annotation.</title>
        <authorList>
            <consortium name="The Broad Institute Genomics Platform"/>
            <consortium name="The Broad Institute Genome Sequencing Center for Infectious Disease"/>
            <person name="Wu L."/>
            <person name="Ma J."/>
        </authorList>
    </citation>
    <scope>NUCLEOTIDE SEQUENCE [LARGE SCALE GENOMIC DNA]</scope>
    <source>
        <strain evidence="5">CCM 8930</strain>
    </source>
</reference>
<keyword evidence="1" id="KW-0812">Transmembrane</keyword>
<evidence type="ECO:0000313" key="5">
    <source>
        <dbReference type="Proteomes" id="UP001596171"/>
    </source>
</evidence>